<dbReference type="InterPro" id="IPR050229">
    <property type="entry name" value="GlpE_sulfurtransferase"/>
</dbReference>
<dbReference type="PANTHER" id="PTHR43031:SF17">
    <property type="entry name" value="SULFURTRANSFERASE YTWF-RELATED"/>
    <property type="match status" value="1"/>
</dbReference>
<protein>
    <submittedName>
        <fullName evidence="2">Rhodanese-like domain-containing protein</fullName>
    </submittedName>
</protein>
<proteinExistence type="predicted"/>
<dbReference type="CDD" id="cd00158">
    <property type="entry name" value="RHOD"/>
    <property type="match status" value="1"/>
</dbReference>
<sequence>MHKNIDITSFYQKANSESLIILDVRDTDEYEMGHVPNAINIPLDSLPKHTLALNEDETYYIICKTGKRAEKACHFLSEHGFKAICVEDGTQNWPGQLEHSNDFTVLL</sequence>
<evidence type="ECO:0000313" key="2">
    <source>
        <dbReference type="EMBL" id="TLQ39507.1"/>
    </source>
</evidence>
<dbReference type="AlphaFoldDB" id="A0A5R9DSA7"/>
<organism evidence="2 3">
    <name type="scientific">Ruoffia tabacinasalis</name>
    <dbReference type="NCBI Taxonomy" id="87458"/>
    <lineage>
        <taxon>Bacteria</taxon>
        <taxon>Bacillati</taxon>
        <taxon>Bacillota</taxon>
        <taxon>Bacilli</taxon>
        <taxon>Lactobacillales</taxon>
        <taxon>Aerococcaceae</taxon>
        <taxon>Ruoffia</taxon>
    </lineage>
</organism>
<dbReference type="RefSeq" id="WP_138405412.1">
    <property type="nucleotide sequence ID" value="NZ_VBSP01000057.1"/>
</dbReference>
<dbReference type="SMART" id="SM00450">
    <property type="entry name" value="RHOD"/>
    <property type="match status" value="1"/>
</dbReference>
<dbReference type="Pfam" id="PF00581">
    <property type="entry name" value="Rhodanese"/>
    <property type="match status" value="1"/>
</dbReference>
<dbReference type="InterPro" id="IPR036873">
    <property type="entry name" value="Rhodanese-like_dom_sf"/>
</dbReference>
<evidence type="ECO:0000313" key="3">
    <source>
        <dbReference type="Proteomes" id="UP000306420"/>
    </source>
</evidence>
<dbReference type="PANTHER" id="PTHR43031">
    <property type="entry name" value="FAD-DEPENDENT OXIDOREDUCTASE"/>
    <property type="match status" value="1"/>
</dbReference>
<dbReference type="Proteomes" id="UP000306420">
    <property type="component" value="Unassembled WGS sequence"/>
</dbReference>
<dbReference type="EMBL" id="VBSP01000057">
    <property type="protein sequence ID" value="TLQ39507.1"/>
    <property type="molecule type" value="Genomic_DNA"/>
</dbReference>
<dbReference type="OrthoDB" id="9800872at2"/>
<feature type="domain" description="Rhodanese" evidence="1">
    <location>
        <begin position="15"/>
        <end position="99"/>
    </location>
</feature>
<comment type="caution">
    <text evidence="2">The sequence shown here is derived from an EMBL/GenBank/DDBJ whole genome shotgun (WGS) entry which is preliminary data.</text>
</comment>
<name>A0A5R9DSA7_9LACT</name>
<reference evidence="2 3" key="1">
    <citation type="submission" date="2019-05" db="EMBL/GenBank/DDBJ databases">
        <title>The metagenome of a microbial culture collection derived from dairy environment covers the genomic content of the human microbiome.</title>
        <authorList>
            <person name="Roder T."/>
            <person name="Wuthrich D."/>
            <person name="Sattari Z."/>
            <person name="Von Ah U."/>
            <person name="Bar C."/>
            <person name="Ronchi F."/>
            <person name="Macpherson A.J."/>
            <person name="Ganal-Vonarburg S.C."/>
            <person name="Bruggmann R."/>
            <person name="Vergeres G."/>
        </authorList>
    </citation>
    <scope>NUCLEOTIDE SEQUENCE [LARGE SCALE GENOMIC DNA]</scope>
    <source>
        <strain evidence="2 3">FAM 24227</strain>
    </source>
</reference>
<dbReference type="PROSITE" id="PS50206">
    <property type="entry name" value="RHODANESE_3"/>
    <property type="match status" value="1"/>
</dbReference>
<dbReference type="InterPro" id="IPR001763">
    <property type="entry name" value="Rhodanese-like_dom"/>
</dbReference>
<gene>
    <name evidence="2" type="ORF">FEZ33_10915</name>
</gene>
<evidence type="ECO:0000259" key="1">
    <source>
        <dbReference type="PROSITE" id="PS50206"/>
    </source>
</evidence>
<accession>A0A5R9DSA7</accession>
<dbReference type="Gene3D" id="3.40.250.10">
    <property type="entry name" value="Rhodanese-like domain"/>
    <property type="match status" value="1"/>
</dbReference>
<dbReference type="SUPFAM" id="SSF52821">
    <property type="entry name" value="Rhodanese/Cell cycle control phosphatase"/>
    <property type="match status" value="1"/>
</dbReference>